<name>A0AB40D213_DIOCR</name>
<feature type="domain" description="NAC" evidence="6">
    <location>
        <begin position="10"/>
        <end position="151"/>
    </location>
</feature>
<dbReference type="PROSITE" id="PS51005">
    <property type="entry name" value="NAC"/>
    <property type="match status" value="1"/>
</dbReference>
<dbReference type="Pfam" id="PF02365">
    <property type="entry name" value="NAM"/>
    <property type="match status" value="1"/>
</dbReference>
<feature type="region of interest" description="Disordered" evidence="5">
    <location>
        <begin position="192"/>
        <end position="220"/>
    </location>
</feature>
<dbReference type="InterPro" id="IPR003441">
    <property type="entry name" value="NAC-dom"/>
</dbReference>
<accession>A0AB40D213</accession>
<feature type="region of interest" description="Disordered" evidence="5">
    <location>
        <begin position="307"/>
        <end position="348"/>
    </location>
</feature>
<dbReference type="PANTHER" id="PTHR31744:SF115">
    <property type="entry name" value="NAC DOMAIN CONTAINING PROTEIN 38"/>
    <property type="match status" value="1"/>
</dbReference>
<evidence type="ECO:0000313" key="7">
    <source>
        <dbReference type="Proteomes" id="UP001515500"/>
    </source>
</evidence>
<evidence type="ECO:0000313" key="8">
    <source>
        <dbReference type="RefSeq" id="XP_039146275.1"/>
    </source>
</evidence>
<dbReference type="InterPro" id="IPR036093">
    <property type="entry name" value="NAC_dom_sf"/>
</dbReference>
<proteinExistence type="predicted"/>
<keyword evidence="3" id="KW-0804">Transcription</keyword>
<evidence type="ECO:0000256" key="1">
    <source>
        <dbReference type="ARBA" id="ARBA00023015"/>
    </source>
</evidence>
<feature type="compositionally biased region" description="Polar residues" evidence="5">
    <location>
        <begin position="335"/>
        <end position="344"/>
    </location>
</feature>
<dbReference type="GO" id="GO:0003677">
    <property type="term" value="F:DNA binding"/>
    <property type="evidence" value="ECO:0007669"/>
    <property type="project" value="UniProtKB-KW"/>
</dbReference>
<dbReference type="Proteomes" id="UP001515500">
    <property type="component" value="Chromosome 19"/>
</dbReference>
<dbReference type="GO" id="GO:0006355">
    <property type="term" value="P:regulation of DNA-templated transcription"/>
    <property type="evidence" value="ECO:0007669"/>
    <property type="project" value="InterPro"/>
</dbReference>
<dbReference type="PANTHER" id="PTHR31744">
    <property type="entry name" value="PROTEIN CUP-SHAPED COTYLEDON 2-RELATED"/>
    <property type="match status" value="1"/>
</dbReference>
<evidence type="ECO:0000256" key="2">
    <source>
        <dbReference type="ARBA" id="ARBA00023125"/>
    </source>
</evidence>
<evidence type="ECO:0000256" key="4">
    <source>
        <dbReference type="ARBA" id="ARBA00023242"/>
    </source>
</evidence>
<organism evidence="7 8">
    <name type="scientific">Dioscorea cayennensis subsp. rotundata</name>
    <name type="common">White Guinea yam</name>
    <name type="synonym">Dioscorea rotundata</name>
    <dbReference type="NCBI Taxonomy" id="55577"/>
    <lineage>
        <taxon>Eukaryota</taxon>
        <taxon>Viridiplantae</taxon>
        <taxon>Streptophyta</taxon>
        <taxon>Embryophyta</taxon>
        <taxon>Tracheophyta</taxon>
        <taxon>Spermatophyta</taxon>
        <taxon>Magnoliopsida</taxon>
        <taxon>Liliopsida</taxon>
        <taxon>Dioscoreales</taxon>
        <taxon>Dioscoreaceae</taxon>
        <taxon>Dioscorea</taxon>
    </lineage>
</organism>
<dbReference type="RefSeq" id="XP_039146275.1">
    <property type="nucleotide sequence ID" value="XM_039290341.1"/>
</dbReference>
<evidence type="ECO:0000256" key="5">
    <source>
        <dbReference type="SAM" id="MobiDB-lite"/>
    </source>
</evidence>
<keyword evidence="2" id="KW-0238">DNA-binding</keyword>
<evidence type="ECO:0000259" key="6">
    <source>
        <dbReference type="PROSITE" id="PS51005"/>
    </source>
</evidence>
<feature type="compositionally biased region" description="Low complexity" evidence="5">
    <location>
        <begin position="315"/>
        <end position="325"/>
    </location>
</feature>
<dbReference type="AlphaFoldDB" id="A0AB40D213"/>
<keyword evidence="1" id="KW-0805">Transcription regulation</keyword>
<protein>
    <submittedName>
        <fullName evidence="8">NAC domain-containing protein 83-like</fullName>
    </submittedName>
</protein>
<dbReference type="GeneID" id="120283632"/>
<sequence length="363" mass="40300">MMCTSVSNSVVLGINALSTDVEIVLFLGGRRVGDPIPATVITEVNPFSIEPWNSPEHILYLYNLDDGQRKKGSNEIRETKDGYWKTMGEVSKISTGSDVMGRKTALEFYIGSPPFGDKTCWMMHEYQTEWKTCQGIRIVQEYSSLCKVFWQSDWRPEHEEQHSSVGLDCTDDADAEYLEAIMLSLLEEDEGNLSPHYDANSTQAVHGEDQRNGAASDNTMVDKDANLDFINEEYIELNDIDHQESSSSSSSSSSSNSCNSSVMEMDSNEYFDADALLKELTNDKHTNCKFNISASAKSNQIIIRPSPAGSIISSNNNNNNNNNNNKEPPKPDKSPNIQQSSGKSGSVGRITKLGKRYCCFASF</sequence>
<keyword evidence="7" id="KW-1185">Reference proteome</keyword>
<dbReference type="SUPFAM" id="SSF101941">
    <property type="entry name" value="NAC domain"/>
    <property type="match status" value="1"/>
</dbReference>
<dbReference type="Gene3D" id="2.170.150.80">
    <property type="entry name" value="NAC domain"/>
    <property type="match status" value="1"/>
</dbReference>
<keyword evidence="4" id="KW-0539">Nucleus</keyword>
<gene>
    <name evidence="8" type="primary">LOC120283632</name>
</gene>
<reference evidence="8" key="1">
    <citation type="submission" date="2025-08" db="UniProtKB">
        <authorList>
            <consortium name="RefSeq"/>
        </authorList>
    </citation>
    <scope>IDENTIFICATION</scope>
</reference>
<feature type="region of interest" description="Disordered" evidence="5">
    <location>
        <begin position="241"/>
        <end position="262"/>
    </location>
</feature>
<feature type="compositionally biased region" description="Low complexity" evidence="5">
    <location>
        <begin position="245"/>
        <end position="261"/>
    </location>
</feature>
<evidence type="ECO:0000256" key="3">
    <source>
        <dbReference type="ARBA" id="ARBA00023163"/>
    </source>
</evidence>